<organism evidence="1 2">
    <name type="scientific">Violaceomyces palustris</name>
    <dbReference type="NCBI Taxonomy" id="1673888"/>
    <lineage>
        <taxon>Eukaryota</taxon>
        <taxon>Fungi</taxon>
        <taxon>Dikarya</taxon>
        <taxon>Basidiomycota</taxon>
        <taxon>Ustilaginomycotina</taxon>
        <taxon>Ustilaginomycetes</taxon>
        <taxon>Violaceomycetales</taxon>
        <taxon>Violaceomycetaceae</taxon>
        <taxon>Violaceomyces</taxon>
    </lineage>
</organism>
<keyword evidence="2" id="KW-1185">Reference proteome</keyword>
<evidence type="ECO:0000313" key="1">
    <source>
        <dbReference type="EMBL" id="PWN52927.1"/>
    </source>
</evidence>
<evidence type="ECO:0000313" key="2">
    <source>
        <dbReference type="Proteomes" id="UP000245626"/>
    </source>
</evidence>
<protein>
    <submittedName>
        <fullName evidence="1">Uncharacterized protein</fullName>
    </submittedName>
</protein>
<name>A0ACD0P4J8_9BASI</name>
<dbReference type="EMBL" id="KZ819750">
    <property type="protein sequence ID" value="PWN52927.1"/>
    <property type="molecule type" value="Genomic_DNA"/>
</dbReference>
<reference evidence="1 2" key="1">
    <citation type="journal article" date="2018" name="Mol. Biol. Evol.">
        <title>Broad Genomic Sampling Reveals a Smut Pathogenic Ancestry of the Fungal Clade Ustilaginomycotina.</title>
        <authorList>
            <person name="Kijpornyongpan T."/>
            <person name="Mondo S.J."/>
            <person name="Barry K."/>
            <person name="Sandor L."/>
            <person name="Lee J."/>
            <person name="Lipzen A."/>
            <person name="Pangilinan J."/>
            <person name="LaButti K."/>
            <person name="Hainaut M."/>
            <person name="Henrissat B."/>
            <person name="Grigoriev I.V."/>
            <person name="Spatafora J.W."/>
            <person name="Aime M.C."/>
        </authorList>
    </citation>
    <scope>NUCLEOTIDE SEQUENCE [LARGE SCALE GENOMIC DNA]</scope>
    <source>
        <strain evidence="1 2">SA 807</strain>
    </source>
</reference>
<gene>
    <name evidence="1" type="ORF">IE53DRAFT_384597</name>
</gene>
<proteinExistence type="predicted"/>
<accession>A0ACD0P4J8</accession>
<sequence>MTQTVYVSLISILPSSQLSFPFPSPPRVNKITKIQEGILGEQWEKTTPLSIWVTLMIQFFDPSTSRARQALVLGPEMCT</sequence>
<dbReference type="Proteomes" id="UP000245626">
    <property type="component" value="Unassembled WGS sequence"/>
</dbReference>